<protein>
    <submittedName>
        <fullName evidence="1">Outer membrane cobalamin receptor protein</fullName>
    </submittedName>
</protein>
<name>A0A0J7K3A6_LASNI</name>
<evidence type="ECO:0000313" key="1">
    <source>
        <dbReference type="EMBL" id="KMQ84817.1"/>
    </source>
</evidence>
<dbReference type="Proteomes" id="UP000036403">
    <property type="component" value="Unassembled WGS sequence"/>
</dbReference>
<dbReference type="AlphaFoldDB" id="A0A0J7K3A6"/>
<comment type="caution">
    <text evidence="1">The sequence shown here is derived from an EMBL/GenBank/DDBJ whole genome shotgun (WGS) entry which is preliminary data.</text>
</comment>
<sequence>MSLLCDVVLAAPSSSSSALETMDVFEDGIEEEELVIPRNTLGDDELEIIRRSIVQGLGLQRIPDPSK</sequence>
<accession>A0A0J7K3A6</accession>
<feature type="non-terminal residue" evidence="1">
    <location>
        <position position="67"/>
    </location>
</feature>
<dbReference type="PaxDb" id="67767-A0A0J7K3A6"/>
<organism evidence="1 2">
    <name type="scientific">Lasius niger</name>
    <name type="common">Black garden ant</name>
    <dbReference type="NCBI Taxonomy" id="67767"/>
    <lineage>
        <taxon>Eukaryota</taxon>
        <taxon>Metazoa</taxon>
        <taxon>Ecdysozoa</taxon>
        <taxon>Arthropoda</taxon>
        <taxon>Hexapoda</taxon>
        <taxon>Insecta</taxon>
        <taxon>Pterygota</taxon>
        <taxon>Neoptera</taxon>
        <taxon>Endopterygota</taxon>
        <taxon>Hymenoptera</taxon>
        <taxon>Apocrita</taxon>
        <taxon>Aculeata</taxon>
        <taxon>Formicoidea</taxon>
        <taxon>Formicidae</taxon>
        <taxon>Formicinae</taxon>
        <taxon>Lasius</taxon>
        <taxon>Lasius</taxon>
    </lineage>
</organism>
<keyword evidence="2" id="KW-1185">Reference proteome</keyword>
<dbReference type="OrthoDB" id="7617302at2759"/>
<gene>
    <name evidence="1" type="ORF">RF55_17066</name>
</gene>
<reference evidence="1 2" key="1">
    <citation type="submission" date="2015-04" db="EMBL/GenBank/DDBJ databases">
        <title>Lasius niger genome sequencing.</title>
        <authorList>
            <person name="Konorov E.A."/>
            <person name="Nikitin M.A."/>
            <person name="Kirill M.V."/>
            <person name="Chang P."/>
        </authorList>
    </citation>
    <scope>NUCLEOTIDE SEQUENCE [LARGE SCALE GENOMIC DNA]</scope>
    <source>
        <tissue evidence="1">Whole</tissue>
    </source>
</reference>
<proteinExistence type="predicted"/>
<keyword evidence="1" id="KW-0675">Receptor</keyword>
<dbReference type="EMBL" id="LBMM01015418">
    <property type="protein sequence ID" value="KMQ84817.1"/>
    <property type="molecule type" value="Genomic_DNA"/>
</dbReference>
<evidence type="ECO:0000313" key="2">
    <source>
        <dbReference type="Proteomes" id="UP000036403"/>
    </source>
</evidence>